<dbReference type="OrthoDB" id="74314at2759"/>
<evidence type="ECO:0008006" key="13">
    <source>
        <dbReference type="Google" id="ProtNLM"/>
    </source>
</evidence>
<evidence type="ECO:0000259" key="10">
    <source>
        <dbReference type="PROSITE" id="PS50212"/>
    </source>
</evidence>
<dbReference type="PROSITE" id="PS50081">
    <property type="entry name" value="ZF_DAG_PE_2"/>
    <property type="match status" value="1"/>
</dbReference>
<dbReference type="InterPro" id="IPR001895">
    <property type="entry name" value="RASGEF_cat_dom"/>
</dbReference>
<dbReference type="Pfam" id="PF00617">
    <property type="entry name" value="RasGEF"/>
    <property type="match status" value="1"/>
</dbReference>
<organism evidence="11 12">
    <name type="scientific">Daphnia pulex</name>
    <name type="common">Water flea</name>
    <dbReference type="NCBI Taxonomy" id="6669"/>
    <lineage>
        <taxon>Eukaryota</taxon>
        <taxon>Metazoa</taxon>
        <taxon>Ecdysozoa</taxon>
        <taxon>Arthropoda</taxon>
        <taxon>Crustacea</taxon>
        <taxon>Branchiopoda</taxon>
        <taxon>Diplostraca</taxon>
        <taxon>Cladocera</taxon>
        <taxon>Anomopoda</taxon>
        <taxon>Daphniidae</taxon>
        <taxon>Daphnia</taxon>
    </lineage>
</organism>
<comment type="similarity">
    <text evidence="1">Belongs to the RASGRP family.</text>
</comment>
<evidence type="ECO:0000256" key="6">
    <source>
        <dbReference type="ARBA" id="ARBA00022837"/>
    </source>
</evidence>
<protein>
    <recommendedName>
        <fullName evidence="13">Phorbol-ester/DAG-type domain-containing protein</fullName>
    </recommendedName>
</protein>
<dbReference type="CDD" id="cd20808">
    <property type="entry name" value="C1_RASGRP"/>
    <property type="match status" value="1"/>
</dbReference>
<feature type="non-terminal residue" evidence="11">
    <location>
        <position position="1"/>
    </location>
</feature>
<dbReference type="SMART" id="SM00147">
    <property type="entry name" value="RasGEF"/>
    <property type="match status" value="1"/>
</dbReference>
<name>E9G5Z4_DAPPU</name>
<keyword evidence="12" id="KW-1185">Reference proteome</keyword>
<dbReference type="InterPro" id="IPR008937">
    <property type="entry name" value="Ras-like_GEF"/>
</dbReference>
<dbReference type="OMA" id="CVECFDV"/>
<dbReference type="GO" id="GO:0007265">
    <property type="term" value="P:Ras protein signal transduction"/>
    <property type="evidence" value="ECO:0000318"/>
    <property type="project" value="GO_Central"/>
</dbReference>
<keyword evidence="6" id="KW-0106">Calcium</keyword>
<keyword evidence="5" id="KW-0862">Zinc</keyword>
<evidence type="ECO:0000256" key="1">
    <source>
        <dbReference type="ARBA" id="ARBA00009566"/>
    </source>
</evidence>
<dbReference type="HOGENOM" id="CLU_019261_1_0_1"/>
<dbReference type="InterPro" id="IPR023578">
    <property type="entry name" value="Ras_GEF_dom_sf"/>
</dbReference>
<dbReference type="PhylomeDB" id="E9G5Z4"/>
<dbReference type="PROSITE" id="PS50212">
    <property type="entry name" value="RASGEF_NTER"/>
    <property type="match status" value="1"/>
</dbReference>
<dbReference type="PROSITE" id="PS50009">
    <property type="entry name" value="RASGEF_CAT"/>
    <property type="match status" value="1"/>
</dbReference>
<evidence type="ECO:0000256" key="5">
    <source>
        <dbReference type="ARBA" id="ARBA00022833"/>
    </source>
</evidence>
<gene>
    <name evidence="11" type="ORF">DAPPUDRAFT_30396</name>
</gene>
<feature type="domain" description="Phorbol-ester/DAG-type" evidence="9">
    <location>
        <begin position="489"/>
        <end position="539"/>
    </location>
</feature>
<sequence>RSASLPALIELCIMCFADDEGSVLESAVNYPNIFFLMHKWFTTSESLANDLWQLFESAGSQCKHDRLASCQVYKFRRSVCYAVRFWIRQFPVHFDLDAKLSSLIKDWQRWLTADDRSNYAELAPLVDLGCLPSYDWIRNISVRDPSVKHCRKVSLVFNHLEPSELAKHLTYLEHRIMRRISFQDYKQYAVTGSLNDNPRLERSVNLFNGLTQWVQCMVLSRSTPQQRAEVIVKLIDVTKKLKELRNFNSLMAVVGGLSHSSLARLTRTSSRVPADSQRTLAELTEFLSSSSNFSNYRRALQECKGFKIPILGVHMKDLISLHVALSDSLEGGLINFRKMAQLSLIFQELQELQNATPPPGANIDLVNTLRVSLELAYTEDEIYELSLAREPRDSLSPQSSPTRPLLLGEWPTAGQTNQMQTSLTPKERMNEMVDAVFGQPKHELLKLIQRSPPSSSAVPSCVTSDELTLQSQQPQQPSSAVIEIDSQSRHDFQETNSFRPCTCAHCNGLLWGPLRQGYKCRECGLTAHKMCKDVMTVTCR</sequence>
<dbReference type="InterPro" id="IPR002219">
    <property type="entry name" value="PKC_DAG/PE"/>
</dbReference>
<keyword evidence="4" id="KW-0863">Zinc-finger</keyword>
<keyword evidence="2 7" id="KW-0344">Guanine-nucleotide releasing factor</keyword>
<evidence type="ECO:0000256" key="7">
    <source>
        <dbReference type="PROSITE-ProRule" id="PRU00168"/>
    </source>
</evidence>
<dbReference type="SUPFAM" id="SSF48366">
    <property type="entry name" value="Ras GEF"/>
    <property type="match status" value="1"/>
</dbReference>
<dbReference type="GO" id="GO:0008270">
    <property type="term" value="F:zinc ion binding"/>
    <property type="evidence" value="ECO:0007669"/>
    <property type="project" value="UniProtKB-KW"/>
</dbReference>
<feature type="domain" description="Ras-GEF" evidence="8">
    <location>
        <begin position="161"/>
        <end position="392"/>
    </location>
</feature>
<dbReference type="InterPro" id="IPR000651">
    <property type="entry name" value="Ras-like_Gua-exchang_fac_N"/>
</dbReference>
<dbReference type="FunFam" id="1.10.840.10:FF:000003">
    <property type="entry name" value="Ras guanyl-releasing protein 3 isoform 1"/>
    <property type="match status" value="1"/>
</dbReference>
<evidence type="ECO:0000259" key="9">
    <source>
        <dbReference type="PROSITE" id="PS50081"/>
    </source>
</evidence>
<evidence type="ECO:0000313" key="11">
    <source>
        <dbReference type="EMBL" id="EFX85085.1"/>
    </source>
</evidence>
<dbReference type="Gene3D" id="1.10.840.10">
    <property type="entry name" value="Ras guanine-nucleotide exchange factors catalytic domain"/>
    <property type="match status" value="1"/>
</dbReference>
<dbReference type="Pfam" id="PF00130">
    <property type="entry name" value="C1_1"/>
    <property type="match status" value="1"/>
</dbReference>
<reference evidence="11 12" key="1">
    <citation type="journal article" date="2011" name="Science">
        <title>The ecoresponsive genome of Daphnia pulex.</title>
        <authorList>
            <person name="Colbourne J.K."/>
            <person name="Pfrender M.E."/>
            <person name="Gilbert D."/>
            <person name="Thomas W.K."/>
            <person name="Tucker A."/>
            <person name="Oakley T.H."/>
            <person name="Tokishita S."/>
            <person name="Aerts A."/>
            <person name="Arnold G.J."/>
            <person name="Basu M.K."/>
            <person name="Bauer D.J."/>
            <person name="Caceres C.E."/>
            <person name="Carmel L."/>
            <person name="Casola C."/>
            <person name="Choi J.H."/>
            <person name="Detter J.C."/>
            <person name="Dong Q."/>
            <person name="Dusheyko S."/>
            <person name="Eads B.D."/>
            <person name="Frohlich T."/>
            <person name="Geiler-Samerotte K.A."/>
            <person name="Gerlach D."/>
            <person name="Hatcher P."/>
            <person name="Jogdeo S."/>
            <person name="Krijgsveld J."/>
            <person name="Kriventseva E.V."/>
            <person name="Kultz D."/>
            <person name="Laforsch C."/>
            <person name="Lindquist E."/>
            <person name="Lopez J."/>
            <person name="Manak J.R."/>
            <person name="Muller J."/>
            <person name="Pangilinan J."/>
            <person name="Patwardhan R.P."/>
            <person name="Pitluck S."/>
            <person name="Pritham E.J."/>
            <person name="Rechtsteiner A."/>
            <person name="Rho M."/>
            <person name="Rogozin I.B."/>
            <person name="Sakarya O."/>
            <person name="Salamov A."/>
            <person name="Schaack S."/>
            <person name="Shapiro H."/>
            <person name="Shiga Y."/>
            <person name="Skalitzky C."/>
            <person name="Smith Z."/>
            <person name="Souvorov A."/>
            <person name="Sung W."/>
            <person name="Tang Z."/>
            <person name="Tsuchiya D."/>
            <person name="Tu H."/>
            <person name="Vos H."/>
            <person name="Wang M."/>
            <person name="Wolf Y.I."/>
            <person name="Yamagata H."/>
            <person name="Yamada T."/>
            <person name="Ye Y."/>
            <person name="Shaw J.R."/>
            <person name="Andrews J."/>
            <person name="Crease T.J."/>
            <person name="Tang H."/>
            <person name="Lucas S.M."/>
            <person name="Robertson H.M."/>
            <person name="Bork P."/>
            <person name="Koonin E.V."/>
            <person name="Zdobnov E.M."/>
            <person name="Grigoriev I.V."/>
            <person name="Lynch M."/>
            <person name="Boore J.L."/>
        </authorList>
    </citation>
    <scope>NUCLEOTIDE SEQUENCE [LARGE SCALE GENOMIC DNA]</scope>
</reference>
<dbReference type="CDD" id="cd06224">
    <property type="entry name" value="REM"/>
    <property type="match status" value="1"/>
</dbReference>
<evidence type="ECO:0000256" key="2">
    <source>
        <dbReference type="ARBA" id="ARBA00022658"/>
    </source>
</evidence>
<proteinExistence type="inferred from homology"/>
<dbReference type="InterPro" id="IPR046349">
    <property type="entry name" value="C1-like_sf"/>
</dbReference>
<dbReference type="Pfam" id="PF00618">
    <property type="entry name" value="RasGEF_N"/>
    <property type="match status" value="1"/>
</dbReference>
<evidence type="ECO:0000259" key="8">
    <source>
        <dbReference type="PROSITE" id="PS50009"/>
    </source>
</evidence>
<evidence type="ECO:0000256" key="3">
    <source>
        <dbReference type="ARBA" id="ARBA00022723"/>
    </source>
</evidence>
<feature type="domain" description="N-terminal Ras-GEF" evidence="10">
    <location>
        <begin position="1"/>
        <end position="130"/>
    </location>
</feature>
<dbReference type="InterPro" id="IPR019804">
    <property type="entry name" value="Ras_G-nucl-exch_fac_CS"/>
</dbReference>
<dbReference type="SUPFAM" id="SSF57889">
    <property type="entry name" value="Cysteine-rich domain"/>
    <property type="match status" value="1"/>
</dbReference>
<dbReference type="PANTHER" id="PTHR23113:SF252">
    <property type="entry name" value="RAS GUANYL-RELEASING PROTEIN 3"/>
    <property type="match status" value="1"/>
</dbReference>
<dbReference type="SMART" id="SM00109">
    <property type="entry name" value="C1"/>
    <property type="match status" value="1"/>
</dbReference>
<dbReference type="STRING" id="6669.E9G5Z4"/>
<dbReference type="KEGG" id="dpx:DAPPUDRAFT_30396"/>
<dbReference type="AlphaFoldDB" id="E9G5Z4"/>
<dbReference type="CDD" id="cd00155">
    <property type="entry name" value="RasGEF"/>
    <property type="match status" value="1"/>
</dbReference>
<dbReference type="eggNOG" id="KOG3417">
    <property type="taxonomic scope" value="Eukaryota"/>
</dbReference>
<dbReference type="EMBL" id="GL732533">
    <property type="protein sequence ID" value="EFX85085.1"/>
    <property type="molecule type" value="Genomic_DNA"/>
</dbReference>
<evidence type="ECO:0000256" key="4">
    <source>
        <dbReference type="ARBA" id="ARBA00022771"/>
    </source>
</evidence>
<dbReference type="Proteomes" id="UP000000305">
    <property type="component" value="Unassembled WGS sequence"/>
</dbReference>
<feature type="non-terminal residue" evidence="11">
    <location>
        <position position="540"/>
    </location>
</feature>
<dbReference type="GO" id="GO:0005886">
    <property type="term" value="C:plasma membrane"/>
    <property type="evidence" value="ECO:0000318"/>
    <property type="project" value="GO_Central"/>
</dbReference>
<dbReference type="PANTHER" id="PTHR23113">
    <property type="entry name" value="GUANINE NUCLEOTIDE EXCHANGE FACTOR"/>
    <property type="match status" value="1"/>
</dbReference>
<dbReference type="PROSITE" id="PS00720">
    <property type="entry name" value="RASGEF"/>
    <property type="match status" value="1"/>
</dbReference>
<dbReference type="InParanoid" id="E9G5Z4"/>
<evidence type="ECO:0000313" key="12">
    <source>
        <dbReference type="Proteomes" id="UP000000305"/>
    </source>
</evidence>
<dbReference type="InterPro" id="IPR036964">
    <property type="entry name" value="RASGEF_cat_dom_sf"/>
</dbReference>
<accession>E9G5Z4</accession>
<dbReference type="PROSITE" id="PS00479">
    <property type="entry name" value="ZF_DAG_PE_1"/>
    <property type="match status" value="1"/>
</dbReference>
<keyword evidence="3" id="KW-0479">Metal-binding</keyword>
<dbReference type="Gene3D" id="1.20.870.10">
    <property type="entry name" value="Son of sevenless (SoS) protein Chain: S domain 1"/>
    <property type="match status" value="1"/>
</dbReference>
<dbReference type="Gene3D" id="3.30.60.20">
    <property type="match status" value="1"/>
</dbReference>
<dbReference type="GO" id="GO:0005085">
    <property type="term" value="F:guanyl-nucleotide exchange factor activity"/>
    <property type="evidence" value="ECO:0000318"/>
    <property type="project" value="GO_Central"/>
</dbReference>